<dbReference type="EMBL" id="VULY01000018">
    <property type="protein sequence ID" value="MSR93923.1"/>
    <property type="molecule type" value="Genomic_DNA"/>
</dbReference>
<keyword evidence="3" id="KW-1185">Reference proteome</keyword>
<dbReference type="AlphaFoldDB" id="A0A6N7USG2"/>
<protein>
    <submittedName>
        <fullName evidence="2">ABC-2 transporter permease</fullName>
    </submittedName>
</protein>
<name>A0A6N7USG2_9FIRM</name>
<sequence length="209" mass="23358">MIALIVKDIAALKRTLLFTIAICIALAAYGIYQNVIFMIPLICAMIPLILTAIAFGFDTKSKFEQFAFSMPIKRSSYVISKLFFSFVFGLIGSVCMFILLIIQNKLPVEHIVLISILTLVATVFMSAVQLPFMLKYGAEKGRLVMLITYFSIFALSTFLKEKSDFLIKMTEVLNRASMLIICMGITFTGLALIGIAIKSSILIMEKKEY</sequence>
<keyword evidence="1" id="KW-1133">Transmembrane helix</keyword>
<feature type="transmembrane region" description="Helical" evidence="1">
    <location>
        <begin position="142"/>
        <end position="158"/>
    </location>
</feature>
<feature type="transmembrane region" description="Helical" evidence="1">
    <location>
        <begin position="108"/>
        <end position="130"/>
    </location>
</feature>
<evidence type="ECO:0000313" key="3">
    <source>
        <dbReference type="Proteomes" id="UP000434409"/>
    </source>
</evidence>
<feature type="transmembrane region" description="Helical" evidence="1">
    <location>
        <begin position="78"/>
        <end position="102"/>
    </location>
</feature>
<organism evidence="2 3">
    <name type="scientific">Suipraeoptans intestinalis</name>
    <dbReference type="NCBI Taxonomy" id="2606628"/>
    <lineage>
        <taxon>Bacteria</taxon>
        <taxon>Bacillati</taxon>
        <taxon>Bacillota</taxon>
        <taxon>Clostridia</taxon>
        <taxon>Lachnospirales</taxon>
        <taxon>Lachnospiraceae</taxon>
        <taxon>Suipraeoptans</taxon>
    </lineage>
</organism>
<proteinExistence type="predicted"/>
<keyword evidence="1" id="KW-0812">Transmembrane</keyword>
<feature type="transmembrane region" description="Helical" evidence="1">
    <location>
        <begin position="12"/>
        <end position="31"/>
    </location>
</feature>
<dbReference type="Pfam" id="PF13346">
    <property type="entry name" value="ABC2_membrane_5"/>
    <property type="match status" value="1"/>
</dbReference>
<evidence type="ECO:0000256" key="1">
    <source>
        <dbReference type="SAM" id="Phobius"/>
    </source>
</evidence>
<feature type="transmembrane region" description="Helical" evidence="1">
    <location>
        <begin position="178"/>
        <end position="197"/>
    </location>
</feature>
<dbReference type="Proteomes" id="UP000434409">
    <property type="component" value="Unassembled WGS sequence"/>
</dbReference>
<gene>
    <name evidence="2" type="ORF">FYJ34_06570</name>
</gene>
<comment type="caution">
    <text evidence="2">The sequence shown here is derived from an EMBL/GenBank/DDBJ whole genome shotgun (WGS) entry which is preliminary data.</text>
</comment>
<feature type="transmembrane region" description="Helical" evidence="1">
    <location>
        <begin position="37"/>
        <end position="57"/>
    </location>
</feature>
<evidence type="ECO:0000313" key="2">
    <source>
        <dbReference type="EMBL" id="MSR93923.1"/>
    </source>
</evidence>
<keyword evidence="1" id="KW-0472">Membrane</keyword>
<dbReference type="RefSeq" id="WP_154477161.1">
    <property type="nucleotide sequence ID" value="NZ_VULY01000018.1"/>
</dbReference>
<reference evidence="2 3" key="1">
    <citation type="submission" date="2019-08" db="EMBL/GenBank/DDBJ databases">
        <title>In-depth cultivation of the pig gut microbiome towards novel bacterial diversity and tailored functional studies.</title>
        <authorList>
            <person name="Wylensek D."/>
            <person name="Hitch T.C.A."/>
            <person name="Clavel T."/>
        </authorList>
    </citation>
    <scope>NUCLEOTIDE SEQUENCE [LARGE SCALE GENOMIC DNA]</scope>
    <source>
        <strain evidence="2 3">68-1-5</strain>
    </source>
</reference>
<accession>A0A6N7USG2</accession>
<dbReference type="InterPro" id="IPR025699">
    <property type="entry name" value="ABC2_memb-like"/>
</dbReference>